<dbReference type="PANTHER" id="PTHR47510">
    <property type="entry name" value="REVERSE TRANSCRIPTASE DOMAIN-CONTAINING PROTEIN"/>
    <property type="match status" value="1"/>
</dbReference>
<feature type="domain" description="Reverse transcriptase" evidence="1">
    <location>
        <begin position="302"/>
        <end position="487"/>
    </location>
</feature>
<comment type="caution">
    <text evidence="2">The sequence shown here is derived from an EMBL/GenBank/DDBJ whole genome shotgun (WGS) entry which is preliminary data.</text>
</comment>
<keyword evidence="3" id="KW-1185">Reference proteome</keyword>
<dbReference type="EMBL" id="JAUCMX010000025">
    <property type="protein sequence ID" value="KAK3510918.1"/>
    <property type="molecule type" value="Genomic_DNA"/>
</dbReference>
<accession>A0AAE0UMM2</accession>
<dbReference type="Pfam" id="PF00078">
    <property type="entry name" value="RVT_1"/>
    <property type="match status" value="1"/>
</dbReference>
<evidence type="ECO:0000313" key="3">
    <source>
        <dbReference type="Proteomes" id="UP001274896"/>
    </source>
</evidence>
<dbReference type="PANTHER" id="PTHR47510:SF3">
    <property type="entry name" value="ENDO_EXONUCLEASE_PHOSPHATASE DOMAIN-CONTAINING PROTEIN"/>
    <property type="match status" value="1"/>
</dbReference>
<evidence type="ECO:0000259" key="1">
    <source>
        <dbReference type="PROSITE" id="PS50878"/>
    </source>
</evidence>
<dbReference type="PROSITE" id="PS50878">
    <property type="entry name" value="RT_POL"/>
    <property type="match status" value="1"/>
</dbReference>
<dbReference type="AlphaFoldDB" id="A0AAE0UMM2"/>
<gene>
    <name evidence="2" type="ORF">QTP70_025540</name>
</gene>
<dbReference type="SUPFAM" id="SSF56672">
    <property type="entry name" value="DNA/RNA polymerases"/>
    <property type="match status" value="1"/>
</dbReference>
<protein>
    <recommendedName>
        <fullName evidence="1">Reverse transcriptase domain-containing protein</fullName>
    </recommendedName>
</protein>
<name>A0AAE0UMM2_9TELE</name>
<dbReference type="Proteomes" id="UP001274896">
    <property type="component" value="Unassembled WGS sequence"/>
</dbReference>
<dbReference type="InterPro" id="IPR043502">
    <property type="entry name" value="DNA/RNA_pol_sf"/>
</dbReference>
<dbReference type="InterPro" id="IPR000477">
    <property type="entry name" value="RT_dom"/>
</dbReference>
<proteinExistence type="predicted"/>
<reference evidence="2" key="1">
    <citation type="submission" date="2023-06" db="EMBL/GenBank/DDBJ databases">
        <title>Male Hemibagrus guttatus genome.</title>
        <authorList>
            <person name="Bian C."/>
        </authorList>
    </citation>
    <scope>NUCLEOTIDE SEQUENCE</scope>
    <source>
        <strain evidence="2">Male_cb2023</strain>
        <tissue evidence="2">Muscle</tissue>
    </source>
</reference>
<evidence type="ECO:0000313" key="2">
    <source>
        <dbReference type="EMBL" id="KAK3510918.1"/>
    </source>
</evidence>
<organism evidence="2 3">
    <name type="scientific">Hemibagrus guttatus</name>
    <dbReference type="NCBI Taxonomy" id="175788"/>
    <lineage>
        <taxon>Eukaryota</taxon>
        <taxon>Metazoa</taxon>
        <taxon>Chordata</taxon>
        <taxon>Craniata</taxon>
        <taxon>Vertebrata</taxon>
        <taxon>Euteleostomi</taxon>
        <taxon>Actinopterygii</taxon>
        <taxon>Neopterygii</taxon>
        <taxon>Teleostei</taxon>
        <taxon>Ostariophysi</taxon>
        <taxon>Siluriformes</taxon>
        <taxon>Bagridae</taxon>
        <taxon>Hemibagrus</taxon>
    </lineage>
</organism>
<sequence length="487" mass="54405">MLNPNGLFIIAGDFNQANPKSVLPKFHQHVDFATRGMNTLDLVYTNIPGVYRAEPCPHLGYSDHVSFMLIPAYRPLIRCSKQVKTWPAGAISALQDCFECTDWNMFREVATNGDSINLEEYTTSVTSHIGKCIDDVTVSKTITTHSSQKPWMTAEVRALLKSRDSAFRAGDKAALRTARAKLSRAIRELKRTHAQRIHGHFQDSRDSQRMWQGIQAITNYKTTPSACDSDASLPDVLNDFYARFEAHNNIAVRKTIPPPNNQVLCLSTADVRRTLCRVNPRKSAGPDNIPGRVLRECAEQLADVFTDIFNISLSSAVVPTRQRPSSPHIKTQLPPSLDPLQFAYRPNRSTDDTITTTLHLSLTHLDNKDTYVQMLFIDFSSAFSTIIPQHLIEKLSLLGLNTSLCNWILDFLTGRLQLVRIGNRFSSTTTLSTGAPQGCVLSPLLFTLLNHDCAAMHSLNHIVKFPDDTIVVGLISKNNESAYREEV</sequence>